<accession>A0A8J4STQ4</accession>
<keyword evidence="2" id="KW-1185">Reference proteome</keyword>
<dbReference type="Proteomes" id="UP000748531">
    <property type="component" value="Unassembled WGS sequence"/>
</dbReference>
<reference evidence="1" key="1">
    <citation type="submission" date="2019-05" db="EMBL/GenBank/DDBJ databases">
        <title>Annotation for the trematode Paragonimus heterotremus.</title>
        <authorList>
            <person name="Choi Y.-J."/>
        </authorList>
    </citation>
    <scope>NUCLEOTIDE SEQUENCE</scope>
    <source>
        <strain evidence="1">LC</strain>
    </source>
</reference>
<dbReference type="EMBL" id="LUCH01000112">
    <property type="protein sequence ID" value="KAF5406053.1"/>
    <property type="molecule type" value="Genomic_DNA"/>
</dbReference>
<gene>
    <name evidence="1" type="ORF">PHET_00366</name>
</gene>
<name>A0A8J4STQ4_9TREM</name>
<evidence type="ECO:0000313" key="2">
    <source>
        <dbReference type="Proteomes" id="UP000748531"/>
    </source>
</evidence>
<comment type="caution">
    <text evidence="1">The sequence shown here is derived from an EMBL/GenBank/DDBJ whole genome shotgun (WGS) entry which is preliminary data.</text>
</comment>
<protein>
    <submittedName>
        <fullName evidence="1">Uncharacterized protein</fullName>
    </submittedName>
</protein>
<dbReference type="AlphaFoldDB" id="A0A8J4STQ4"/>
<evidence type="ECO:0000313" key="1">
    <source>
        <dbReference type="EMBL" id="KAF5406053.1"/>
    </source>
</evidence>
<sequence>MSEVPSIRIEQLNLDNDAGDQIIAQNASCWLSVPDVKCTERIGFDSLLLAGHEKQSEQTYGPGHEFIGALYVTTISNNQKVRLDRELVWVQLYRKFPSISSRLNATKCEVTKYVLFYSCPVNATRLPGVCDTPLLCVNLKHSNIIPLDNRRFKLVTHGGEFYSVQAEVTDDDDLNHWIELLKPNGQQPCAQFSRFGVPSFVGAVRSAPGSPESWRRSVSRLPAFSNTTVQNGSAEFLKDIQETDHECVV</sequence>
<organism evidence="1 2">
    <name type="scientific">Paragonimus heterotremus</name>
    <dbReference type="NCBI Taxonomy" id="100268"/>
    <lineage>
        <taxon>Eukaryota</taxon>
        <taxon>Metazoa</taxon>
        <taxon>Spiralia</taxon>
        <taxon>Lophotrochozoa</taxon>
        <taxon>Platyhelminthes</taxon>
        <taxon>Trematoda</taxon>
        <taxon>Digenea</taxon>
        <taxon>Plagiorchiida</taxon>
        <taxon>Troglotremata</taxon>
        <taxon>Troglotrematidae</taxon>
        <taxon>Paragonimus</taxon>
    </lineage>
</organism>
<proteinExistence type="predicted"/>
<dbReference type="OrthoDB" id="6221773at2759"/>